<dbReference type="Proteomes" id="UP001321760">
    <property type="component" value="Unassembled WGS sequence"/>
</dbReference>
<dbReference type="AlphaFoldDB" id="A0AAV9GDA9"/>
<gene>
    <name evidence="2" type="ORF">QBC34DRAFT_440928</name>
</gene>
<evidence type="ECO:0000313" key="2">
    <source>
        <dbReference type="EMBL" id="KAK4446425.1"/>
    </source>
</evidence>
<comment type="caution">
    <text evidence="2">The sequence shown here is derived from an EMBL/GenBank/DDBJ whole genome shotgun (WGS) entry which is preliminary data.</text>
</comment>
<feature type="region of interest" description="Disordered" evidence="1">
    <location>
        <begin position="306"/>
        <end position="343"/>
    </location>
</feature>
<organism evidence="2 3">
    <name type="scientific">Podospora aff. communis PSN243</name>
    <dbReference type="NCBI Taxonomy" id="3040156"/>
    <lineage>
        <taxon>Eukaryota</taxon>
        <taxon>Fungi</taxon>
        <taxon>Dikarya</taxon>
        <taxon>Ascomycota</taxon>
        <taxon>Pezizomycotina</taxon>
        <taxon>Sordariomycetes</taxon>
        <taxon>Sordariomycetidae</taxon>
        <taxon>Sordariales</taxon>
        <taxon>Podosporaceae</taxon>
        <taxon>Podospora</taxon>
    </lineage>
</organism>
<evidence type="ECO:0000256" key="1">
    <source>
        <dbReference type="SAM" id="MobiDB-lite"/>
    </source>
</evidence>
<feature type="compositionally biased region" description="Low complexity" evidence="1">
    <location>
        <begin position="200"/>
        <end position="223"/>
    </location>
</feature>
<evidence type="ECO:0000313" key="3">
    <source>
        <dbReference type="Proteomes" id="UP001321760"/>
    </source>
</evidence>
<reference evidence="2" key="2">
    <citation type="submission" date="2023-05" db="EMBL/GenBank/DDBJ databases">
        <authorList>
            <consortium name="Lawrence Berkeley National Laboratory"/>
            <person name="Steindorff A."/>
            <person name="Hensen N."/>
            <person name="Bonometti L."/>
            <person name="Westerberg I."/>
            <person name="Brannstrom I.O."/>
            <person name="Guillou S."/>
            <person name="Cros-Aarteil S."/>
            <person name="Calhoun S."/>
            <person name="Haridas S."/>
            <person name="Kuo A."/>
            <person name="Mondo S."/>
            <person name="Pangilinan J."/>
            <person name="Riley R."/>
            <person name="Labutti K."/>
            <person name="Andreopoulos B."/>
            <person name="Lipzen A."/>
            <person name="Chen C."/>
            <person name="Yanf M."/>
            <person name="Daum C."/>
            <person name="Ng V."/>
            <person name="Clum A."/>
            <person name="Ohm R."/>
            <person name="Martin F."/>
            <person name="Silar P."/>
            <person name="Natvig D."/>
            <person name="Lalanne C."/>
            <person name="Gautier V."/>
            <person name="Ament-Velasquez S.L."/>
            <person name="Kruys A."/>
            <person name="Hutchinson M.I."/>
            <person name="Powell A.J."/>
            <person name="Barry K."/>
            <person name="Miller A.N."/>
            <person name="Grigoriev I.V."/>
            <person name="Debuchy R."/>
            <person name="Gladieux P."/>
            <person name="Thoren M.H."/>
            <person name="Johannesson H."/>
        </authorList>
    </citation>
    <scope>NUCLEOTIDE SEQUENCE</scope>
    <source>
        <strain evidence="2">PSN243</strain>
    </source>
</reference>
<feature type="region of interest" description="Disordered" evidence="1">
    <location>
        <begin position="200"/>
        <end position="276"/>
    </location>
</feature>
<sequence>MAAASGQQARTARMLATNNIIPTSNVTLHPQQTSQQPHAVPQHLLAHTQYPSELPQPVPLLHRPTSPGRRSGTPSLPPHISGMHQQGNPHSGGRLDDHLLSEGQPSPTPQPQPPADMRPSPTPQPAEMQPSPTPQPAEMQGQVQQPAYQDFPHAPWPTQQPSPRLPGHDQEPLHSLQAALPQSDPQIQLYAAHLAQLAQQNQQTKQTQPTQQAQQAQQRSQPTAQPPQKPQPQPAEAPLQHPAPDWTPPIRQKSPNHTLGPAEDPGFPGYLTSFDNYHHADVDKGAQSECDSLVYQNYEAQWAAQHAMQEELKEEMERKKLEGEENKKKREREENKKKREREE</sequence>
<protein>
    <submittedName>
        <fullName evidence="2">Uncharacterized protein</fullName>
    </submittedName>
</protein>
<feature type="compositionally biased region" description="Pro residues" evidence="1">
    <location>
        <begin position="154"/>
        <end position="164"/>
    </location>
</feature>
<accession>A0AAV9GDA9</accession>
<feature type="compositionally biased region" description="Basic and acidic residues" evidence="1">
    <location>
        <begin position="308"/>
        <end position="343"/>
    </location>
</feature>
<name>A0AAV9GDA9_9PEZI</name>
<keyword evidence="3" id="KW-1185">Reference proteome</keyword>
<dbReference type="EMBL" id="MU865957">
    <property type="protein sequence ID" value="KAK4446425.1"/>
    <property type="molecule type" value="Genomic_DNA"/>
</dbReference>
<dbReference type="PRINTS" id="PR01217">
    <property type="entry name" value="PRICHEXTENSN"/>
</dbReference>
<reference evidence="2" key="1">
    <citation type="journal article" date="2023" name="Mol. Phylogenet. Evol.">
        <title>Genome-scale phylogeny and comparative genomics of the fungal order Sordariales.</title>
        <authorList>
            <person name="Hensen N."/>
            <person name="Bonometti L."/>
            <person name="Westerberg I."/>
            <person name="Brannstrom I.O."/>
            <person name="Guillou S."/>
            <person name="Cros-Aarteil S."/>
            <person name="Calhoun S."/>
            <person name="Haridas S."/>
            <person name="Kuo A."/>
            <person name="Mondo S."/>
            <person name="Pangilinan J."/>
            <person name="Riley R."/>
            <person name="LaButti K."/>
            <person name="Andreopoulos B."/>
            <person name="Lipzen A."/>
            <person name="Chen C."/>
            <person name="Yan M."/>
            <person name="Daum C."/>
            <person name="Ng V."/>
            <person name="Clum A."/>
            <person name="Steindorff A."/>
            <person name="Ohm R.A."/>
            <person name="Martin F."/>
            <person name="Silar P."/>
            <person name="Natvig D.O."/>
            <person name="Lalanne C."/>
            <person name="Gautier V."/>
            <person name="Ament-Velasquez S.L."/>
            <person name="Kruys A."/>
            <person name="Hutchinson M.I."/>
            <person name="Powell A.J."/>
            <person name="Barry K."/>
            <person name="Miller A.N."/>
            <person name="Grigoriev I.V."/>
            <person name="Debuchy R."/>
            <person name="Gladieux P."/>
            <person name="Hiltunen Thoren M."/>
            <person name="Johannesson H."/>
        </authorList>
    </citation>
    <scope>NUCLEOTIDE SEQUENCE</scope>
    <source>
        <strain evidence="2">PSN243</strain>
    </source>
</reference>
<feature type="compositionally biased region" description="Pro residues" evidence="1">
    <location>
        <begin position="106"/>
        <end position="124"/>
    </location>
</feature>
<feature type="compositionally biased region" description="Pro residues" evidence="1">
    <location>
        <begin position="224"/>
        <end position="235"/>
    </location>
</feature>
<feature type="compositionally biased region" description="Polar residues" evidence="1">
    <location>
        <begin position="22"/>
        <end position="37"/>
    </location>
</feature>
<feature type="region of interest" description="Disordered" evidence="1">
    <location>
        <begin position="22"/>
        <end position="184"/>
    </location>
</feature>
<proteinExistence type="predicted"/>